<sequence length="497" mass="57041">MCAKVNLLIIVSLFVLTNADYWNDREKLIKREESQMLGSSIILNEAEQIANKILMGYKYSEYDAGFQNPGIFAPGRHFFQSKRDVENSKVFSFIQKVPKGGALHGHDTALASFDYLYSLTYKANLYGCTVDGRIRLKFLSYQEQDKTCKWTLISELRKNEPDFDKWLRSQLTLDVSNPREEYPDINAVWKAMSDIFGTVDPLLNYKPVFEEYLYQALLELYNDNVMYLEFRGVLPAMYDLNETVYGPMQVAGIYKEVVDQFKKDHPNFIGARFIYAPSRKVNNATVENYIKIVKELKKNYPDFLAGFDLVGQEDLGLPLTEFINHLDQIPKDIDFIFHAAETNWFGTSTDMNLVDAVLLGTKRIGHGYGLVKHPAIMEIVKEKGIGIEVCPISNQVLMLVEDMRNHPAAILMAQNYPVVIGYDDPSFWSTKGLSYDFYMAFMGIASRSADLRLLKQLAKNSLTYSMMPATEKKLAIEAWETDWQQFIDKIISENYNC</sequence>
<keyword evidence="9" id="KW-0378">Hydrolase</keyword>
<comment type="caution">
    <text evidence="14">The sequence shown here is derived from an EMBL/GenBank/DDBJ whole genome shotgun (WGS) entry which is preliminary data.</text>
</comment>
<dbReference type="FunFam" id="3.20.20.140:FF:000017">
    <property type="entry name" value="Adenosine deaminase 2"/>
    <property type="match status" value="1"/>
</dbReference>
<dbReference type="PANTHER" id="PTHR11409">
    <property type="entry name" value="ADENOSINE DEAMINASE"/>
    <property type="match status" value="1"/>
</dbReference>
<dbReference type="EC" id="3.5.4.4" evidence="4"/>
<comment type="catalytic activity">
    <reaction evidence="10">
        <text>adenosine + H2O + H(+) = inosine + NH4(+)</text>
        <dbReference type="Rhea" id="RHEA:24408"/>
        <dbReference type="ChEBI" id="CHEBI:15377"/>
        <dbReference type="ChEBI" id="CHEBI:15378"/>
        <dbReference type="ChEBI" id="CHEBI:16335"/>
        <dbReference type="ChEBI" id="CHEBI:17596"/>
        <dbReference type="ChEBI" id="CHEBI:28938"/>
        <dbReference type="EC" id="3.5.4.4"/>
    </reaction>
</comment>
<dbReference type="InterPro" id="IPR013659">
    <property type="entry name" value="A_deaminase_N"/>
</dbReference>
<dbReference type="AlphaFoldDB" id="A0A8K0CNC9"/>
<keyword evidence="6" id="KW-0964">Secreted</keyword>
<dbReference type="GO" id="GO:0005615">
    <property type="term" value="C:extracellular space"/>
    <property type="evidence" value="ECO:0007669"/>
    <property type="project" value="InterPro"/>
</dbReference>
<keyword evidence="8 11" id="KW-0732">Signal</keyword>
<evidence type="ECO:0000313" key="14">
    <source>
        <dbReference type="EMBL" id="KAF2887287.1"/>
    </source>
</evidence>
<accession>A0A8K0CNC9</accession>
<evidence type="ECO:0000256" key="9">
    <source>
        <dbReference type="ARBA" id="ARBA00022801"/>
    </source>
</evidence>
<comment type="similarity">
    <text evidence="3">Belongs to the metallo-dependent hydrolases superfamily. Adenosine and AMP deaminases family. ADGF subfamily.</text>
</comment>
<gene>
    <name evidence="14" type="ORF">ILUMI_18886</name>
</gene>
<evidence type="ECO:0000259" key="12">
    <source>
        <dbReference type="Pfam" id="PF00962"/>
    </source>
</evidence>
<reference evidence="14" key="1">
    <citation type="submission" date="2019-08" db="EMBL/GenBank/DDBJ databases">
        <title>The genome of the North American firefly Photinus pyralis.</title>
        <authorList>
            <consortium name="Photinus pyralis genome working group"/>
            <person name="Fallon T.R."/>
            <person name="Sander Lower S.E."/>
            <person name="Weng J.-K."/>
        </authorList>
    </citation>
    <scope>NUCLEOTIDE SEQUENCE</scope>
    <source>
        <strain evidence="14">TRF0915ILg1</strain>
        <tissue evidence="14">Whole body</tissue>
    </source>
</reference>
<dbReference type="SUPFAM" id="SSF51556">
    <property type="entry name" value="Metallo-dependent hydrolases"/>
    <property type="match status" value="1"/>
</dbReference>
<evidence type="ECO:0000256" key="10">
    <source>
        <dbReference type="ARBA" id="ARBA00047764"/>
    </source>
</evidence>
<feature type="signal peptide" evidence="11">
    <location>
        <begin position="1"/>
        <end position="19"/>
    </location>
</feature>
<keyword evidence="7" id="KW-0479">Metal-binding</keyword>
<evidence type="ECO:0000256" key="3">
    <source>
        <dbReference type="ARBA" id="ARBA00006083"/>
    </source>
</evidence>
<comment type="cofactor">
    <cofactor evidence="1">
        <name>Zn(2+)</name>
        <dbReference type="ChEBI" id="CHEBI:29105"/>
    </cofactor>
</comment>
<evidence type="ECO:0000256" key="5">
    <source>
        <dbReference type="ARBA" id="ARBA00018099"/>
    </source>
</evidence>
<protein>
    <recommendedName>
        <fullName evidence="5">Adenosine deaminase</fullName>
        <ecNumber evidence="4">3.5.4.4</ecNumber>
    </recommendedName>
</protein>
<evidence type="ECO:0000256" key="8">
    <source>
        <dbReference type="ARBA" id="ARBA00022729"/>
    </source>
</evidence>
<evidence type="ECO:0000256" key="7">
    <source>
        <dbReference type="ARBA" id="ARBA00022723"/>
    </source>
</evidence>
<dbReference type="GO" id="GO:0046103">
    <property type="term" value="P:inosine biosynthetic process"/>
    <property type="evidence" value="ECO:0007669"/>
    <property type="project" value="TreeGrafter"/>
</dbReference>
<dbReference type="GO" id="GO:0004000">
    <property type="term" value="F:adenosine deaminase activity"/>
    <property type="evidence" value="ECO:0007669"/>
    <property type="project" value="InterPro"/>
</dbReference>
<evidence type="ECO:0000256" key="11">
    <source>
        <dbReference type="SAM" id="SignalP"/>
    </source>
</evidence>
<dbReference type="CDD" id="cd01321">
    <property type="entry name" value="ADGF"/>
    <property type="match status" value="1"/>
</dbReference>
<dbReference type="EMBL" id="VTPC01084300">
    <property type="protein sequence ID" value="KAF2887287.1"/>
    <property type="molecule type" value="Genomic_DNA"/>
</dbReference>
<keyword evidence="15" id="KW-1185">Reference proteome</keyword>
<dbReference type="Gene3D" id="3.20.20.140">
    <property type="entry name" value="Metal-dependent hydrolases"/>
    <property type="match status" value="1"/>
</dbReference>
<dbReference type="Pfam" id="PF00962">
    <property type="entry name" value="A_deaminase"/>
    <property type="match status" value="1"/>
</dbReference>
<name>A0A8K0CNC9_IGNLU</name>
<dbReference type="InterPro" id="IPR032466">
    <property type="entry name" value="Metal_Hydrolase"/>
</dbReference>
<feature type="chain" id="PRO_5035424264" description="Adenosine deaminase" evidence="11">
    <location>
        <begin position="20"/>
        <end position="497"/>
    </location>
</feature>
<proteinExistence type="inferred from homology"/>
<evidence type="ECO:0000256" key="4">
    <source>
        <dbReference type="ARBA" id="ARBA00012784"/>
    </source>
</evidence>
<dbReference type="OrthoDB" id="7202371at2759"/>
<comment type="subcellular location">
    <subcellularLocation>
        <location evidence="2">Secreted</location>
    </subcellularLocation>
</comment>
<dbReference type="InterPro" id="IPR001365">
    <property type="entry name" value="A_deaminase_dom"/>
</dbReference>
<dbReference type="InterPro" id="IPR006331">
    <property type="entry name" value="ADGF"/>
</dbReference>
<dbReference type="NCBIfam" id="TIGR01431">
    <property type="entry name" value="adm_rel"/>
    <property type="match status" value="1"/>
</dbReference>
<dbReference type="Proteomes" id="UP000801492">
    <property type="component" value="Unassembled WGS sequence"/>
</dbReference>
<evidence type="ECO:0000256" key="1">
    <source>
        <dbReference type="ARBA" id="ARBA00001947"/>
    </source>
</evidence>
<evidence type="ECO:0000256" key="6">
    <source>
        <dbReference type="ARBA" id="ARBA00022525"/>
    </source>
</evidence>
<dbReference type="GO" id="GO:0006154">
    <property type="term" value="P:adenosine catabolic process"/>
    <property type="evidence" value="ECO:0007669"/>
    <property type="project" value="InterPro"/>
</dbReference>
<evidence type="ECO:0000259" key="13">
    <source>
        <dbReference type="Pfam" id="PF08451"/>
    </source>
</evidence>
<dbReference type="PANTHER" id="PTHR11409:SF39">
    <property type="entry name" value="ADENOSINE DEAMINASE 2"/>
    <property type="match status" value="1"/>
</dbReference>
<dbReference type="Pfam" id="PF08451">
    <property type="entry name" value="A_deaminase_N"/>
    <property type="match status" value="1"/>
</dbReference>
<evidence type="ECO:0000313" key="15">
    <source>
        <dbReference type="Proteomes" id="UP000801492"/>
    </source>
</evidence>
<feature type="domain" description="Adenosine deaminase" evidence="12">
    <location>
        <begin position="209"/>
        <end position="474"/>
    </location>
</feature>
<organism evidence="14 15">
    <name type="scientific">Ignelater luminosus</name>
    <name type="common">Cucubano</name>
    <name type="synonym">Pyrophorus luminosus</name>
    <dbReference type="NCBI Taxonomy" id="2038154"/>
    <lineage>
        <taxon>Eukaryota</taxon>
        <taxon>Metazoa</taxon>
        <taxon>Ecdysozoa</taxon>
        <taxon>Arthropoda</taxon>
        <taxon>Hexapoda</taxon>
        <taxon>Insecta</taxon>
        <taxon>Pterygota</taxon>
        <taxon>Neoptera</taxon>
        <taxon>Endopterygota</taxon>
        <taxon>Coleoptera</taxon>
        <taxon>Polyphaga</taxon>
        <taxon>Elateriformia</taxon>
        <taxon>Elateroidea</taxon>
        <taxon>Elateridae</taxon>
        <taxon>Agrypninae</taxon>
        <taxon>Pyrophorini</taxon>
        <taxon>Ignelater</taxon>
    </lineage>
</organism>
<dbReference type="InterPro" id="IPR006330">
    <property type="entry name" value="Ado/ade_deaminase"/>
</dbReference>
<evidence type="ECO:0000256" key="2">
    <source>
        <dbReference type="ARBA" id="ARBA00004613"/>
    </source>
</evidence>
<dbReference type="GO" id="GO:0046872">
    <property type="term" value="F:metal ion binding"/>
    <property type="evidence" value="ECO:0007669"/>
    <property type="project" value="UniProtKB-KW"/>
</dbReference>
<feature type="domain" description="Adenosine/AMP deaminase N-terminal" evidence="13">
    <location>
        <begin position="17"/>
        <end position="94"/>
    </location>
</feature>